<sequence length="201" mass="22592">MRGLDSAITDYQILAQFNDSMPAYYADNGDTNLNNDSVYNRKYAKYVQPSEINRNLILLSGYRIRGRIQDDYSPVFGVTVEAFSETTGGWGRTISQDLGEYQYEISGLPPGIYDIKVSGQNYQTEIRVITLISQTTSINFVLKSPERKISGIIYDLAKGDLLWIKAISQMLGVEKAQKLEGTDSALPLQSTNCKQPMIIFY</sequence>
<dbReference type="Gene3D" id="2.60.40.1120">
    <property type="entry name" value="Carboxypeptidase-like, regulatory domain"/>
    <property type="match status" value="1"/>
</dbReference>
<dbReference type="Proteomes" id="UP000189670">
    <property type="component" value="Unassembled WGS sequence"/>
</dbReference>
<dbReference type="AlphaFoldDB" id="A0A1V1NT58"/>
<organism evidence="1 2">
    <name type="scientific">Candidatus Magnetoglobus multicellularis str. Araruama</name>
    <dbReference type="NCBI Taxonomy" id="890399"/>
    <lineage>
        <taxon>Bacteria</taxon>
        <taxon>Pseudomonadati</taxon>
        <taxon>Thermodesulfobacteriota</taxon>
        <taxon>Desulfobacteria</taxon>
        <taxon>Desulfobacterales</taxon>
        <taxon>Desulfobacteraceae</taxon>
        <taxon>Candidatus Magnetoglobus</taxon>
    </lineage>
</organism>
<dbReference type="EMBL" id="ATBP01002532">
    <property type="protein sequence ID" value="ETR65751.1"/>
    <property type="molecule type" value="Genomic_DNA"/>
</dbReference>
<evidence type="ECO:0000313" key="2">
    <source>
        <dbReference type="Proteomes" id="UP000189670"/>
    </source>
</evidence>
<reference evidence="2" key="1">
    <citation type="submission" date="2012-11" db="EMBL/GenBank/DDBJ databases">
        <authorList>
            <person name="Lucero-Rivera Y.E."/>
            <person name="Tovar-Ramirez D."/>
        </authorList>
    </citation>
    <scope>NUCLEOTIDE SEQUENCE [LARGE SCALE GENOMIC DNA]</scope>
    <source>
        <strain evidence="2">Araruama</strain>
    </source>
</reference>
<accession>A0A1V1NT58</accession>
<protein>
    <recommendedName>
        <fullName evidence="3">Carboxypeptidase regulatory-like domain-containing protein</fullName>
    </recommendedName>
</protein>
<evidence type="ECO:0000313" key="1">
    <source>
        <dbReference type="EMBL" id="ETR65751.1"/>
    </source>
</evidence>
<dbReference type="InterPro" id="IPR008969">
    <property type="entry name" value="CarboxyPept-like_regulatory"/>
</dbReference>
<proteinExistence type="predicted"/>
<name>A0A1V1NT58_9BACT</name>
<dbReference type="SUPFAM" id="SSF49464">
    <property type="entry name" value="Carboxypeptidase regulatory domain-like"/>
    <property type="match status" value="1"/>
</dbReference>
<gene>
    <name evidence="1" type="ORF">OMM_13763</name>
</gene>
<evidence type="ECO:0008006" key="3">
    <source>
        <dbReference type="Google" id="ProtNLM"/>
    </source>
</evidence>
<dbReference type="Pfam" id="PF13620">
    <property type="entry name" value="CarboxypepD_reg"/>
    <property type="match status" value="1"/>
</dbReference>
<comment type="caution">
    <text evidence="1">The sequence shown here is derived from an EMBL/GenBank/DDBJ whole genome shotgun (WGS) entry which is preliminary data.</text>
</comment>
<feature type="non-terminal residue" evidence="1">
    <location>
        <position position="201"/>
    </location>
</feature>